<dbReference type="AlphaFoldDB" id="A0A9X2L5G0"/>
<evidence type="ECO:0000256" key="1">
    <source>
        <dbReference type="SAM" id="MobiDB-lite"/>
    </source>
</evidence>
<feature type="region of interest" description="Disordered" evidence="1">
    <location>
        <begin position="75"/>
        <end position="94"/>
    </location>
</feature>
<protein>
    <submittedName>
        <fullName evidence="3">Uncharacterized protein</fullName>
    </submittedName>
</protein>
<accession>A0A9X2L5G0</accession>
<dbReference type="EMBL" id="JANDBC010000002">
    <property type="protein sequence ID" value="MCP9291948.1"/>
    <property type="molecule type" value="Genomic_DNA"/>
</dbReference>
<comment type="caution">
    <text evidence="3">The sequence shown here is derived from an EMBL/GenBank/DDBJ whole genome shotgun (WGS) entry which is preliminary data.</text>
</comment>
<gene>
    <name evidence="3" type="ORF">NM125_10210</name>
</gene>
<name>A0A9X2L5G0_9BACT</name>
<keyword evidence="2" id="KW-0732">Signal</keyword>
<dbReference type="RefSeq" id="WP_255134822.1">
    <property type="nucleotide sequence ID" value="NZ_JANDBC010000002.1"/>
</dbReference>
<sequence length="103" mass="11173">MNLSKAFTLIITAIIGTLPAAAQTYTIPFASKENTLQLEVVNSGQENGQGLLVQAVEIPDWISLSADELHLDNISSGDSQRGANRKSGIHGSGKNEHYHVYFY</sequence>
<evidence type="ECO:0000256" key="2">
    <source>
        <dbReference type="SAM" id="SignalP"/>
    </source>
</evidence>
<proteinExistence type="predicted"/>
<organism evidence="3 4">
    <name type="scientific">Gracilimonas sediminicola</name>
    <dbReference type="NCBI Taxonomy" id="2952158"/>
    <lineage>
        <taxon>Bacteria</taxon>
        <taxon>Pseudomonadati</taxon>
        <taxon>Balneolota</taxon>
        <taxon>Balneolia</taxon>
        <taxon>Balneolales</taxon>
        <taxon>Balneolaceae</taxon>
        <taxon>Gracilimonas</taxon>
    </lineage>
</organism>
<evidence type="ECO:0000313" key="4">
    <source>
        <dbReference type="Proteomes" id="UP001139125"/>
    </source>
</evidence>
<dbReference type="Proteomes" id="UP001139125">
    <property type="component" value="Unassembled WGS sequence"/>
</dbReference>
<evidence type="ECO:0000313" key="3">
    <source>
        <dbReference type="EMBL" id="MCP9291948.1"/>
    </source>
</evidence>
<feature type="signal peptide" evidence="2">
    <location>
        <begin position="1"/>
        <end position="22"/>
    </location>
</feature>
<keyword evidence="4" id="KW-1185">Reference proteome</keyword>
<feature type="chain" id="PRO_5040819977" evidence="2">
    <location>
        <begin position="23"/>
        <end position="103"/>
    </location>
</feature>
<reference evidence="3" key="1">
    <citation type="submission" date="2022-06" db="EMBL/GenBank/DDBJ databases">
        <title>Gracilimonas sp. CAU 1638 isolated from sea sediment.</title>
        <authorList>
            <person name="Kim W."/>
        </authorList>
    </citation>
    <scope>NUCLEOTIDE SEQUENCE</scope>
    <source>
        <strain evidence="3">CAU 1638</strain>
    </source>
</reference>